<proteinExistence type="inferred from homology"/>
<organism evidence="3 4">
    <name type="scientific">Platanthera zijinensis</name>
    <dbReference type="NCBI Taxonomy" id="2320716"/>
    <lineage>
        <taxon>Eukaryota</taxon>
        <taxon>Viridiplantae</taxon>
        <taxon>Streptophyta</taxon>
        <taxon>Embryophyta</taxon>
        <taxon>Tracheophyta</taxon>
        <taxon>Spermatophyta</taxon>
        <taxon>Magnoliopsida</taxon>
        <taxon>Liliopsida</taxon>
        <taxon>Asparagales</taxon>
        <taxon>Orchidaceae</taxon>
        <taxon>Orchidoideae</taxon>
        <taxon>Orchideae</taxon>
        <taxon>Orchidinae</taxon>
        <taxon>Platanthera</taxon>
    </lineage>
</organism>
<protein>
    <recommendedName>
        <fullName evidence="5">Peptidase S8/S53 domain-containing protein</fullName>
    </recommendedName>
</protein>
<evidence type="ECO:0000256" key="1">
    <source>
        <dbReference type="ARBA" id="ARBA00011073"/>
    </source>
</evidence>
<dbReference type="InterPro" id="IPR045051">
    <property type="entry name" value="SBT"/>
</dbReference>
<dbReference type="SUPFAM" id="SSF52743">
    <property type="entry name" value="Subtilisin-like"/>
    <property type="match status" value="1"/>
</dbReference>
<dbReference type="GO" id="GO:0006508">
    <property type="term" value="P:proteolysis"/>
    <property type="evidence" value="ECO:0007669"/>
    <property type="project" value="InterPro"/>
</dbReference>
<dbReference type="InterPro" id="IPR036852">
    <property type="entry name" value="Peptidase_S8/S53_dom_sf"/>
</dbReference>
<dbReference type="EMBL" id="JBBWWQ010000012">
    <property type="protein sequence ID" value="KAK8934191.1"/>
    <property type="molecule type" value="Genomic_DNA"/>
</dbReference>
<evidence type="ECO:0000313" key="4">
    <source>
        <dbReference type="Proteomes" id="UP001418222"/>
    </source>
</evidence>
<evidence type="ECO:0000313" key="3">
    <source>
        <dbReference type="EMBL" id="KAK8934191.1"/>
    </source>
</evidence>
<keyword evidence="4" id="KW-1185">Reference proteome</keyword>
<evidence type="ECO:0000256" key="2">
    <source>
        <dbReference type="ARBA" id="ARBA00022729"/>
    </source>
</evidence>
<dbReference type="Proteomes" id="UP001418222">
    <property type="component" value="Unassembled WGS sequence"/>
</dbReference>
<reference evidence="3 4" key="1">
    <citation type="journal article" date="2022" name="Nat. Plants">
        <title>Genomes of leafy and leafless Platanthera orchids illuminate the evolution of mycoheterotrophy.</title>
        <authorList>
            <person name="Li M.H."/>
            <person name="Liu K.W."/>
            <person name="Li Z."/>
            <person name="Lu H.C."/>
            <person name="Ye Q.L."/>
            <person name="Zhang D."/>
            <person name="Wang J.Y."/>
            <person name="Li Y.F."/>
            <person name="Zhong Z.M."/>
            <person name="Liu X."/>
            <person name="Yu X."/>
            <person name="Liu D.K."/>
            <person name="Tu X.D."/>
            <person name="Liu B."/>
            <person name="Hao Y."/>
            <person name="Liao X.Y."/>
            <person name="Jiang Y.T."/>
            <person name="Sun W.H."/>
            <person name="Chen J."/>
            <person name="Chen Y.Q."/>
            <person name="Ai Y."/>
            <person name="Zhai J.W."/>
            <person name="Wu S.S."/>
            <person name="Zhou Z."/>
            <person name="Hsiao Y.Y."/>
            <person name="Wu W.L."/>
            <person name="Chen Y.Y."/>
            <person name="Lin Y.F."/>
            <person name="Hsu J.L."/>
            <person name="Li C.Y."/>
            <person name="Wang Z.W."/>
            <person name="Zhao X."/>
            <person name="Zhong W.Y."/>
            <person name="Ma X.K."/>
            <person name="Ma L."/>
            <person name="Huang J."/>
            <person name="Chen G.Z."/>
            <person name="Huang M.Z."/>
            <person name="Huang L."/>
            <person name="Peng D.H."/>
            <person name="Luo Y.B."/>
            <person name="Zou S.Q."/>
            <person name="Chen S.P."/>
            <person name="Lan S."/>
            <person name="Tsai W.C."/>
            <person name="Van de Peer Y."/>
            <person name="Liu Z.J."/>
        </authorList>
    </citation>
    <scope>NUCLEOTIDE SEQUENCE [LARGE SCALE GENOMIC DNA]</scope>
    <source>
        <strain evidence="3">Lor287</strain>
    </source>
</reference>
<evidence type="ECO:0008006" key="5">
    <source>
        <dbReference type="Google" id="ProtNLM"/>
    </source>
</evidence>
<dbReference type="AlphaFoldDB" id="A0AAP0BAH1"/>
<dbReference type="Gene3D" id="3.40.50.200">
    <property type="entry name" value="Peptidase S8/S53 domain"/>
    <property type="match status" value="1"/>
</dbReference>
<accession>A0AAP0BAH1</accession>
<dbReference type="PANTHER" id="PTHR10795">
    <property type="entry name" value="PROPROTEIN CONVERTASE SUBTILISIN/KEXIN"/>
    <property type="match status" value="1"/>
</dbReference>
<comment type="similarity">
    <text evidence="1">Belongs to the peptidase S8 family.</text>
</comment>
<gene>
    <name evidence="3" type="ORF">KSP39_PZI014716</name>
</gene>
<dbReference type="GO" id="GO:0004252">
    <property type="term" value="F:serine-type endopeptidase activity"/>
    <property type="evidence" value="ECO:0007669"/>
    <property type="project" value="InterPro"/>
</dbReference>
<comment type="caution">
    <text evidence="3">The sequence shown here is derived from an EMBL/GenBank/DDBJ whole genome shotgun (WGS) entry which is preliminary data.</text>
</comment>
<sequence>MSGFATHIMEEAFAMSSIPEFLAACRNQNHHPMTTRTLAFLGLQPNAGLWCQSNRGEGVIIGVVNTGVGARAFYDVFATNTLGHETHTACTTGGNFFSVAEFLGQASGTASNIAPLTHLAVYKICSSEGCNDDHLVAGLHAAIEDCVDVVVYLLEASLFPFRFYPIAIAGLHVFLKGITFACSAGNSGPKYGSLSYETPWLISVGSLTLDRVLKAIVRLGDDLEFVGEALFQPKGFSYKH</sequence>
<keyword evidence="2" id="KW-0732">Signal</keyword>
<name>A0AAP0BAH1_9ASPA</name>